<comment type="caution">
    <text evidence="5">The sequence shown here is derived from an EMBL/GenBank/DDBJ whole genome shotgun (WGS) entry which is preliminary data.</text>
</comment>
<dbReference type="RefSeq" id="WP_380318492.1">
    <property type="nucleotide sequence ID" value="NZ_JBHYPW010000006.1"/>
</dbReference>
<evidence type="ECO:0000313" key="6">
    <source>
        <dbReference type="Proteomes" id="UP001599542"/>
    </source>
</evidence>
<feature type="DNA-binding region" description="H-T-H motif" evidence="2">
    <location>
        <begin position="37"/>
        <end position="56"/>
    </location>
</feature>
<protein>
    <submittedName>
        <fullName evidence="5">TetR/AcrR family transcriptional regulator</fullName>
    </submittedName>
</protein>
<evidence type="ECO:0000313" key="5">
    <source>
        <dbReference type="EMBL" id="MFE1354582.1"/>
    </source>
</evidence>
<dbReference type="SUPFAM" id="SSF48498">
    <property type="entry name" value="Tetracyclin repressor-like, C-terminal domain"/>
    <property type="match status" value="1"/>
</dbReference>
<feature type="region of interest" description="Disordered" evidence="3">
    <location>
        <begin position="195"/>
        <end position="220"/>
    </location>
</feature>
<dbReference type="InterPro" id="IPR023772">
    <property type="entry name" value="DNA-bd_HTH_TetR-type_CS"/>
</dbReference>
<evidence type="ECO:0000256" key="1">
    <source>
        <dbReference type="ARBA" id="ARBA00023125"/>
    </source>
</evidence>
<dbReference type="SUPFAM" id="SSF46689">
    <property type="entry name" value="Homeodomain-like"/>
    <property type="match status" value="1"/>
</dbReference>
<dbReference type="EMBL" id="JBHYPX010000045">
    <property type="protein sequence ID" value="MFE1354582.1"/>
    <property type="molecule type" value="Genomic_DNA"/>
</dbReference>
<organism evidence="5 6">
    <name type="scientific">Kitasatospora phosalacinea</name>
    <dbReference type="NCBI Taxonomy" id="2065"/>
    <lineage>
        <taxon>Bacteria</taxon>
        <taxon>Bacillati</taxon>
        <taxon>Actinomycetota</taxon>
        <taxon>Actinomycetes</taxon>
        <taxon>Kitasatosporales</taxon>
        <taxon>Streptomycetaceae</taxon>
        <taxon>Kitasatospora</taxon>
    </lineage>
</organism>
<name>A0ABW6GPB0_9ACTN</name>
<evidence type="ECO:0000259" key="4">
    <source>
        <dbReference type="PROSITE" id="PS50977"/>
    </source>
</evidence>
<dbReference type="InterPro" id="IPR036271">
    <property type="entry name" value="Tet_transcr_reg_TetR-rel_C_sf"/>
</dbReference>
<dbReference type="InterPro" id="IPR009057">
    <property type="entry name" value="Homeodomain-like_sf"/>
</dbReference>
<proteinExistence type="predicted"/>
<gene>
    <name evidence="5" type="ORF">ACFW6T_21575</name>
</gene>
<dbReference type="PROSITE" id="PS01081">
    <property type="entry name" value="HTH_TETR_1"/>
    <property type="match status" value="1"/>
</dbReference>
<sequence>MSPRSARANAQLREASRERILTAAVDVLAGKGFHQATVSDITEQAGVSRGLISYYFPTKHALADELLDRYLEGVHGLLDVEGTPDERLAAVIDRALLTAHRTRHVQQMALGLMIDPGTHPLYAAAEARKDRLLTELEERLHELFRERGAEDPQLEGVMLRSLLEGVTVKLVIYADRYPLEAVRRRIHAMYQLPRPQDDLIEQDPQPAGPMRATAAPHASR</sequence>
<dbReference type="PROSITE" id="PS50977">
    <property type="entry name" value="HTH_TETR_2"/>
    <property type="match status" value="1"/>
</dbReference>
<evidence type="ECO:0000256" key="3">
    <source>
        <dbReference type="SAM" id="MobiDB-lite"/>
    </source>
</evidence>
<feature type="domain" description="HTH tetR-type" evidence="4">
    <location>
        <begin position="14"/>
        <end position="74"/>
    </location>
</feature>
<dbReference type="Pfam" id="PF00440">
    <property type="entry name" value="TetR_N"/>
    <property type="match status" value="1"/>
</dbReference>
<dbReference type="InterPro" id="IPR050109">
    <property type="entry name" value="HTH-type_TetR-like_transc_reg"/>
</dbReference>
<keyword evidence="1 2" id="KW-0238">DNA-binding</keyword>
<dbReference type="PANTHER" id="PTHR30055">
    <property type="entry name" value="HTH-TYPE TRANSCRIPTIONAL REGULATOR RUTR"/>
    <property type="match status" value="1"/>
</dbReference>
<dbReference type="Gene3D" id="1.10.357.10">
    <property type="entry name" value="Tetracycline Repressor, domain 2"/>
    <property type="match status" value="1"/>
</dbReference>
<accession>A0ABW6GPB0</accession>
<keyword evidence="6" id="KW-1185">Reference proteome</keyword>
<dbReference type="PRINTS" id="PR00455">
    <property type="entry name" value="HTHTETR"/>
</dbReference>
<dbReference type="Proteomes" id="UP001599542">
    <property type="component" value="Unassembled WGS sequence"/>
</dbReference>
<reference evidence="5 6" key="1">
    <citation type="submission" date="2024-09" db="EMBL/GenBank/DDBJ databases">
        <title>The Natural Products Discovery Center: Release of the First 8490 Sequenced Strains for Exploring Actinobacteria Biosynthetic Diversity.</title>
        <authorList>
            <person name="Kalkreuter E."/>
            <person name="Kautsar S.A."/>
            <person name="Yang D."/>
            <person name="Bader C.D."/>
            <person name="Teijaro C.N."/>
            <person name="Fluegel L."/>
            <person name="Davis C.M."/>
            <person name="Simpson J.R."/>
            <person name="Lauterbach L."/>
            <person name="Steele A.D."/>
            <person name="Gui C."/>
            <person name="Meng S."/>
            <person name="Li G."/>
            <person name="Viehrig K."/>
            <person name="Ye F."/>
            <person name="Su P."/>
            <person name="Kiefer A.F."/>
            <person name="Nichols A."/>
            <person name="Cepeda A.J."/>
            <person name="Yan W."/>
            <person name="Fan B."/>
            <person name="Jiang Y."/>
            <person name="Adhikari A."/>
            <person name="Zheng C.-J."/>
            <person name="Schuster L."/>
            <person name="Cowan T.M."/>
            <person name="Smanski M.J."/>
            <person name="Chevrette M.G."/>
            <person name="De Carvalho L.P.S."/>
            <person name="Shen B."/>
        </authorList>
    </citation>
    <scope>NUCLEOTIDE SEQUENCE [LARGE SCALE GENOMIC DNA]</scope>
    <source>
        <strain evidence="5 6">NPDC058753</strain>
    </source>
</reference>
<dbReference type="InterPro" id="IPR001647">
    <property type="entry name" value="HTH_TetR"/>
</dbReference>
<dbReference type="PANTHER" id="PTHR30055:SF226">
    <property type="entry name" value="HTH-TYPE TRANSCRIPTIONAL REGULATOR PKSA"/>
    <property type="match status" value="1"/>
</dbReference>
<evidence type="ECO:0000256" key="2">
    <source>
        <dbReference type="PROSITE-ProRule" id="PRU00335"/>
    </source>
</evidence>